<dbReference type="AlphaFoldDB" id="A0A386AXP3"/>
<evidence type="ECO:0000313" key="5">
    <source>
        <dbReference type="EMBL" id="AYC64127.1"/>
    </source>
</evidence>
<dbReference type="GO" id="GO:0006412">
    <property type="term" value="P:translation"/>
    <property type="evidence" value="ECO:0007669"/>
    <property type="project" value="UniProtKB-UniRule"/>
</dbReference>
<keyword evidence="4" id="KW-0699">rRNA-binding</keyword>
<protein>
    <recommendedName>
        <fullName evidence="4">Small ribosomal subunit protein uS11c</fullName>
    </recommendedName>
</protein>
<dbReference type="NCBIfam" id="NF003698">
    <property type="entry name" value="PRK05309.1"/>
    <property type="match status" value="1"/>
</dbReference>
<keyword evidence="2 4" id="KW-0689">Ribosomal protein</keyword>
<dbReference type="GO" id="GO:0009507">
    <property type="term" value="C:chloroplast"/>
    <property type="evidence" value="ECO:0007669"/>
    <property type="project" value="UniProtKB-SubCell"/>
</dbReference>
<dbReference type="PIRSF" id="PIRSF002131">
    <property type="entry name" value="Ribosomal_S11"/>
    <property type="match status" value="1"/>
</dbReference>
<accession>A0A386AXP3</accession>
<dbReference type="InterPro" id="IPR001971">
    <property type="entry name" value="Ribosomal_uS11"/>
</dbReference>
<reference evidence="5" key="2">
    <citation type="journal article" date="2019" name="Mol. Phylogenet. Evol.">
        <title>Reassessment of the classification of bryopsidales (chlorophyta) based on chloroplast phylogenomic analyses.</title>
        <authorList>
            <person name="Cremen M.C."/>
            <person name="Leliaert F."/>
            <person name="West J."/>
            <person name="Lam D.W."/>
            <person name="Shimada S."/>
            <person name="Lopez-Bautista J.M."/>
            <person name="Verbruggen H."/>
        </authorList>
    </citation>
    <scope>NUCLEOTIDE SEQUENCE</scope>
</reference>
<geneLocation type="chloroplast" evidence="5"/>
<evidence type="ECO:0000256" key="3">
    <source>
        <dbReference type="ARBA" id="ARBA00023274"/>
    </source>
</evidence>
<keyword evidence="3 4" id="KW-0687">Ribonucleoprotein</keyword>
<evidence type="ECO:0000256" key="4">
    <source>
        <dbReference type="HAMAP-Rule" id="MF_01310"/>
    </source>
</evidence>
<evidence type="ECO:0000256" key="2">
    <source>
        <dbReference type="ARBA" id="ARBA00022980"/>
    </source>
</evidence>
<sequence>MGLKCQASNQKKSESKRPQVLKDPQNVIIHIKATFNNTLLTLTNFQGQVLTWASAGSCGFKGTRKGTPFAAKKVVEIFIKKSHDYLVRCHQIKICVCGFGPGRENALRGLSRSLGETLKQEKKKTKKKTHKITLIREGTKLPHNGCRPPKKRRL</sequence>
<reference evidence="5" key="1">
    <citation type="submission" date="2018-07" db="EMBL/GenBank/DDBJ databases">
        <authorList>
            <person name="Quirk P.G."/>
            <person name="Krulwich T.A."/>
        </authorList>
    </citation>
    <scope>NUCLEOTIDE SEQUENCE</scope>
</reference>
<dbReference type="GO" id="GO:0019843">
    <property type="term" value="F:rRNA binding"/>
    <property type="evidence" value="ECO:0007669"/>
    <property type="project" value="UniProtKB-UniRule"/>
</dbReference>
<dbReference type="HAMAP" id="MF_01310">
    <property type="entry name" value="Ribosomal_uS11"/>
    <property type="match status" value="1"/>
</dbReference>
<dbReference type="SUPFAM" id="SSF53137">
    <property type="entry name" value="Translational machinery components"/>
    <property type="match status" value="1"/>
</dbReference>
<dbReference type="GO" id="GO:0005840">
    <property type="term" value="C:ribosome"/>
    <property type="evidence" value="ECO:0007669"/>
    <property type="project" value="UniProtKB-KW"/>
</dbReference>
<organism evidence="5">
    <name type="scientific">Johnson-sea-linkia profunda</name>
    <dbReference type="NCBI Taxonomy" id="575876"/>
    <lineage>
        <taxon>Eukaryota</taxon>
        <taxon>Viridiplantae</taxon>
        <taxon>Chlorophyta</taxon>
        <taxon>core chlorophytes</taxon>
        <taxon>Ulvophyceae</taxon>
        <taxon>TCBD clade</taxon>
        <taxon>Bryopsidales</taxon>
        <taxon>Halimedineae</taxon>
        <taxon>Halimedaceae</taxon>
        <taxon>Rhipileae</taxon>
        <taxon>Johnson-sea-linkia</taxon>
    </lineage>
</organism>
<comment type="subunit">
    <text evidence="4">Part of the 30S ribosomal subunit.</text>
</comment>
<comment type="subcellular location">
    <subcellularLocation>
        <location evidence="4">Plastid</location>
        <location evidence="4">Chloroplast</location>
    </subcellularLocation>
</comment>
<dbReference type="PANTHER" id="PTHR11759">
    <property type="entry name" value="40S RIBOSOMAL PROTEIN S14/30S RIBOSOMAL PROTEIN S11"/>
    <property type="match status" value="1"/>
</dbReference>
<dbReference type="EMBL" id="MH591089">
    <property type="protein sequence ID" value="AYC64127.1"/>
    <property type="molecule type" value="Genomic_DNA"/>
</dbReference>
<name>A0A386AXP3_9CHLO</name>
<gene>
    <name evidence="4 5" type="primary">rps11</name>
</gene>
<proteinExistence type="inferred from homology"/>
<keyword evidence="5" id="KW-0934">Plastid</keyword>
<dbReference type="InterPro" id="IPR036967">
    <property type="entry name" value="Ribosomal_uS11_sf"/>
</dbReference>
<comment type="similarity">
    <text evidence="1 4">Belongs to the universal ribosomal protein uS11 family.</text>
</comment>
<dbReference type="GO" id="GO:1990904">
    <property type="term" value="C:ribonucleoprotein complex"/>
    <property type="evidence" value="ECO:0007669"/>
    <property type="project" value="UniProtKB-KW"/>
</dbReference>
<dbReference type="GO" id="GO:0003735">
    <property type="term" value="F:structural constituent of ribosome"/>
    <property type="evidence" value="ECO:0007669"/>
    <property type="project" value="InterPro"/>
</dbReference>
<dbReference type="Pfam" id="PF00411">
    <property type="entry name" value="Ribosomal_S11"/>
    <property type="match status" value="1"/>
</dbReference>
<keyword evidence="4" id="KW-0694">RNA-binding</keyword>
<dbReference type="Gene3D" id="3.30.420.80">
    <property type="entry name" value="Ribosomal protein S11"/>
    <property type="match status" value="1"/>
</dbReference>
<evidence type="ECO:0000256" key="1">
    <source>
        <dbReference type="ARBA" id="ARBA00006194"/>
    </source>
</evidence>
<keyword evidence="5" id="KW-0150">Chloroplast</keyword>